<accession>A0A931PU71</accession>
<feature type="domain" description="FHA" evidence="2">
    <location>
        <begin position="91"/>
        <end position="151"/>
    </location>
</feature>
<dbReference type="Proteomes" id="UP000727962">
    <property type="component" value="Unassembled WGS sequence"/>
</dbReference>
<evidence type="ECO:0000313" key="4">
    <source>
        <dbReference type="Proteomes" id="UP000727962"/>
    </source>
</evidence>
<dbReference type="Pfam" id="PF00498">
    <property type="entry name" value="FHA"/>
    <property type="match status" value="2"/>
</dbReference>
<evidence type="ECO:0000313" key="3">
    <source>
        <dbReference type="EMBL" id="MBI1756237.1"/>
    </source>
</evidence>
<name>A0A931PU71_FIMGI</name>
<dbReference type="SUPFAM" id="SSF49879">
    <property type="entry name" value="SMAD/FHA domain"/>
    <property type="match status" value="2"/>
</dbReference>
<dbReference type="InterPro" id="IPR008984">
    <property type="entry name" value="SMAD_FHA_dom_sf"/>
</dbReference>
<dbReference type="EMBL" id="JACOSL010000026">
    <property type="protein sequence ID" value="MBI1756237.1"/>
    <property type="molecule type" value="Genomic_DNA"/>
</dbReference>
<gene>
    <name evidence="3" type="ORF">HYR64_03920</name>
</gene>
<feature type="compositionally biased region" description="Polar residues" evidence="1">
    <location>
        <begin position="1"/>
        <end position="21"/>
    </location>
</feature>
<dbReference type="CDD" id="cd00060">
    <property type="entry name" value="FHA"/>
    <property type="match status" value="2"/>
</dbReference>
<feature type="domain" description="FHA" evidence="2">
    <location>
        <begin position="223"/>
        <end position="272"/>
    </location>
</feature>
<proteinExistence type="predicted"/>
<dbReference type="PROSITE" id="PS50006">
    <property type="entry name" value="FHA_DOMAIN"/>
    <property type="match status" value="2"/>
</dbReference>
<comment type="caution">
    <text evidence="3">The sequence shown here is derived from an EMBL/GenBank/DDBJ whole genome shotgun (WGS) entry which is preliminary data.</text>
</comment>
<sequence length="300" mass="31394">MSDANKTQLLSGDPNRTQLGSPPSVDPNKTLLGTAPSVNATVTIKPIQCPICKTFNPAGVMFCIDCGLIFDRALPGDAFGAPAIQLPVLVESSGREHPIRPGLNMIGREGDVMLSDGRASRRHAQIASDNGVLTLEDLGSTNGTKVDGKALSKGEKVALNGGETLSFGGIELRLSMPGGVSGRATQALSSNKTAAMSTPPAIETAPATLFGEGKEFALKPGMNTFGRKAENDVSITDPYVSGKHGVIEVADDGLYVTDVGSTNGTMLNDAKLAPNMRTRFTPDDVIRLGSLEFRVRVNEA</sequence>
<dbReference type="PANTHER" id="PTHR23308">
    <property type="entry name" value="NUCLEAR INHIBITOR OF PROTEIN PHOSPHATASE-1"/>
    <property type="match status" value="1"/>
</dbReference>
<evidence type="ECO:0000256" key="1">
    <source>
        <dbReference type="SAM" id="MobiDB-lite"/>
    </source>
</evidence>
<dbReference type="InterPro" id="IPR050923">
    <property type="entry name" value="Cell_Proc_Reg/RNA_Proc"/>
</dbReference>
<dbReference type="AlphaFoldDB" id="A0A931PU71"/>
<organism evidence="3 4">
    <name type="scientific">Fimbriimonas ginsengisoli</name>
    <dbReference type="NCBI Taxonomy" id="1005039"/>
    <lineage>
        <taxon>Bacteria</taxon>
        <taxon>Bacillati</taxon>
        <taxon>Armatimonadota</taxon>
        <taxon>Fimbriimonadia</taxon>
        <taxon>Fimbriimonadales</taxon>
        <taxon>Fimbriimonadaceae</taxon>
        <taxon>Fimbriimonas</taxon>
    </lineage>
</organism>
<reference evidence="3" key="1">
    <citation type="submission" date="2020-07" db="EMBL/GenBank/DDBJ databases">
        <title>Huge and variable diversity of episymbiotic CPR bacteria and DPANN archaea in groundwater ecosystems.</title>
        <authorList>
            <person name="He C.Y."/>
            <person name="Keren R."/>
            <person name="Whittaker M."/>
            <person name="Farag I.F."/>
            <person name="Doudna J."/>
            <person name="Cate J.H.D."/>
            <person name="Banfield J.F."/>
        </authorList>
    </citation>
    <scope>NUCLEOTIDE SEQUENCE</scope>
    <source>
        <strain evidence="3">NC_groundwater_17_Pr7_B-0.1um_64_12</strain>
    </source>
</reference>
<dbReference type="SMART" id="SM00240">
    <property type="entry name" value="FHA"/>
    <property type="match status" value="2"/>
</dbReference>
<evidence type="ECO:0000259" key="2">
    <source>
        <dbReference type="PROSITE" id="PS50006"/>
    </source>
</evidence>
<protein>
    <submittedName>
        <fullName evidence="3">FHA domain-containing protein</fullName>
    </submittedName>
</protein>
<dbReference type="Gene3D" id="2.60.200.20">
    <property type="match status" value="2"/>
</dbReference>
<feature type="region of interest" description="Disordered" evidence="1">
    <location>
        <begin position="1"/>
        <end position="29"/>
    </location>
</feature>
<dbReference type="InterPro" id="IPR000253">
    <property type="entry name" value="FHA_dom"/>
</dbReference>